<accession>A0A9D4JIW0</accession>
<feature type="compositionally biased region" description="Polar residues" evidence="1">
    <location>
        <begin position="65"/>
        <end position="77"/>
    </location>
</feature>
<feature type="region of interest" description="Disordered" evidence="1">
    <location>
        <begin position="65"/>
        <end position="89"/>
    </location>
</feature>
<evidence type="ECO:0000313" key="3">
    <source>
        <dbReference type="Proteomes" id="UP000828390"/>
    </source>
</evidence>
<reference evidence="2" key="2">
    <citation type="submission" date="2020-11" db="EMBL/GenBank/DDBJ databases">
        <authorList>
            <person name="McCartney M.A."/>
            <person name="Auch B."/>
            <person name="Kono T."/>
            <person name="Mallez S."/>
            <person name="Becker A."/>
            <person name="Gohl D.M."/>
            <person name="Silverstein K.A.T."/>
            <person name="Koren S."/>
            <person name="Bechman K.B."/>
            <person name="Herman A."/>
            <person name="Abrahante J.E."/>
            <person name="Garbe J."/>
        </authorList>
    </citation>
    <scope>NUCLEOTIDE SEQUENCE</scope>
    <source>
        <strain evidence="2">Duluth1</strain>
        <tissue evidence="2">Whole animal</tissue>
    </source>
</reference>
<name>A0A9D4JIW0_DREPO</name>
<protein>
    <submittedName>
        <fullName evidence="2">Uncharacterized protein</fullName>
    </submittedName>
</protein>
<evidence type="ECO:0000256" key="1">
    <source>
        <dbReference type="SAM" id="MobiDB-lite"/>
    </source>
</evidence>
<dbReference type="Proteomes" id="UP000828390">
    <property type="component" value="Unassembled WGS sequence"/>
</dbReference>
<organism evidence="2 3">
    <name type="scientific">Dreissena polymorpha</name>
    <name type="common">Zebra mussel</name>
    <name type="synonym">Mytilus polymorpha</name>
    <dbReference type="NCBI Taxonomy" id="45954"/>
    <lineage>
        <taxon>Eukaryota</taxon>
        <taxon>Metazoa</taxon>
        <taxon>Spiralia</taxon>
        <taxon>Lophotrochozoa</taxon>
        <taxon>Mollusca</taxon>
        <taxon>Bivalvia</taxon>
        <taxon>Autobranchia</taxon>
        <taxon>Heteroconchia</taxon>
        <taxon>Euheterodonta</taxon>
        <taxon>Imparidentia</taxon>
        <taxon>Neoheterodontei</taxon>
        <taxon>Myida</taxon>
        <taxon>Dreissenoidea</taxon>
        <taxon>Dreissenidae</taxon>
        <taxon>Dreissena</taxon>
    </lineage>
</organism>
<dbReference type="AlphaFoldDB" id="A0A9D4JIW0"/>
<proteinExistence type="predicted"/>
<sequence length="89" mass="10229">MNFRFIETNYVTLPHSRMWFVYDIVRRPASSRRLGTRLVSPASPRLANLLGICIQVSAPGVSRPLESSQEIMRTRNNIRTDHPTIFEGE</sequence>
<dbReference type="EMBL" id="JAIWYP010000006">
    <property type="protein sequence ID" value="KAH3809137.1"/>
    <property type="molecule type" value="Genomic_DNA"/>
</dbReference>
<keyword evidence="3" id="KW-1185">Reference proteome</keyword>
<gene>
    <name evidence="2" type="ORF">DPMN_137500</name>
</gene>
<reference evidence="2" key="1">
    <citation type="journal article" date="2019" name="bioRxiv">
        <title>The Genome of the Zebra Mussel, Dreissena polymorpha: A Resource for Invasive Species Research.</title>
        <authorList>
            <person name="McCartney M.A."/>
            <person name="Auch B."/>
            <person name="Kono T."/>
            <person name="Mallez S."/>
            <person name="Zhang Y."/>
            <person name="Obille A."/>
            <person name="Becker A."/>
            <person name="Abrahante J.E."/>
            <person name="Garbe J."/>
            <person name="Badalamenti J.P."/>
            <person name="Herman A."/>
            <person name="Mangelson H."/>
            <person name="Liachko I."/>
            <person name="Sullivan S."/>
            <person name="Sone E.D."/>
            <person name="Koren S."/>
            <person name="Silverstein K.A.T."/>
            <person name="Beckman K.B."/>
            <person name="Gohl D.M."/>
        </authorList>
    </citation>
    <scope>NUCLEOTIDE SEQUENCE</scope>
    <source>
        <strain evidence="2">Duluth1</strain>
        <tissue evidence="2">Whole animal</tissue>
    </source>
</reference>
<feature type="compositionally biased region" description="Basic and acidic residues" evidence="1">
    <location>
        <begin position="78"/>
        <end position="89"/>
    </location>
</feature>
<comment type="caution">
    <text evidence="2">The sequence shown here is derived from an EMBL/GenBank/DDBJ whole genome shotgun (WGS) entry which is preliminary data.</text>
</comment>
<evidence type="ECO:0000313" key="2">
    <source>
        <dbReference type="EMBL" id="KAH3809137.1"/>
    </source>
</evidence>